<feature type="compositionally biased region" description="Polar residues" evidence="1">
    <location>
        <begin position="252"/>
        <end position="266"/>
    </location>
</feature>
<dbReference type="AlphaFoldDB" id="A0AAF0DGK0"/>
<dbReference type="GO" id="GO:0042790">
    <property type="term" value="P:nucleolar large rRNA transcription by RNA polymerase I"/>
    <property type="evidence" value="ECO:0007669"/>
    <property type="project" value="InterPro"/>
</dbReference>
<dbReference type="GO" id="GO:0006361">
    <property type="term" value="P:transcription initiation at RNA polymerase I promoter"/>
    <property type="evidence" value="ECO:0007669"/>
    <property type="project" value="TreeGrafter"/>
</dbReference>
<dbReference type="CDD" id="cd00167">
    <property type="entry name" value="SANT"/>
    <property type="match status" value="1"/>
</dbReference>
<evidence type="ECO:0000256" key="1">
    <source>
        <dbReference type="SAM" id="MobiDB-lite"/>
    </source>
</evidence>
<feature type="compositionally biased region" description="Low complexity" evidence="1">
    <location>
        <begin position="39"/>
        <end position="48"/>
    </location>
</feature>
<dbReference type="SUPFAM" id="SSF46689">
    <property type="entry name" value="Homeodomain-like"/>
    <property type="match status" value="1"/>
</dbReference>
<evidence type="ECO:0008006" key="4">
    <source>
        <dbReference type="Google" id="ProtNLM"/>
    </source>
</evidence>
<keyword evidence="3" id="KW-1185">Reference proteome</keyword>
<dbReference type="GO" id="GO:0001181">
    <property type="term" value="F:RNA polymerase I general transcription initiation factor activity"/>
    <property type="evidence" value="ECO:0007669"/>
    <property type="project" value="TreeGrafter"/>
</dbReference>
<proteinExistence type="predicted"/>
<dbReference type="InterPro" id="IPR009057">
    <property type="entry name" value="Homeodomain-like_sf"/>
</dbReference>
<feature type="compositionally biased region" description="Acidic residues" evidence="1">
    <location>
        <begin position="9"/>
        <end position="18"/>
    </location>
</feature>
<reference evidence="2" key="1">
    <citation type="submission" date="2023-03" db="EMBL/GenBank/DDBJ databases">
        <title>Emydomyces testavorans Genome Sequence.</title>
        <authorList>
            <person name="Hoyer L."/>
        </authorList>
    </citation>
    <scope>NUCLEOTIDE SEQUENCE</scope>
    <source>
        <strain evidence="2">16-2883</strain>
    </source>
</reference>
<dbReference type="Gene3D" id="1.10.10.60">
    <property type="entry name" value="Homeodomain-like"/>
    <property type="match status" value="1"/>
</dbReference>
<dbReference type="GO" id="GO:0000500">
    <property type="term" value="C:RNA polymerase I upstream activating factor complex"/>
    <property type="evidence" value="ECO:0007669"/>
    <property type="project" value="InterPro"/>
</dbReference>
<feature type="compositionally biased region" description="Basic residues" evidence="1">
    <location>
        <begin position="62"/>
        <end position="75"/>
    </location>
</feature>
<dbReference type="EMBL" id="CP120628">
    <property type="protein sequence ID" value="WEW57126.1"/>
    <property type="molecule type" value="Genomic_DNA"/>
</dbReference>
<accession>A0AAF0DGK0</accession>
<dbReference type="Proteomes" id="UP001219355">
    <property type="component" value="Chromosome 2"/>
</dbReference>
<gene>
    <name evidence="2" type="ORF">PRK78_002586</name>
</gene>
<protein>
    <recommendedName>
        <fullName evidence="4">Homeodomain-like protein</fullName>
    </recommendedName>
</protein>
<feature type="region of interest" description="Disordered" evidence="1">
    <location>
        <begin position="565"/>
        <end position="587"/>
    </location>
</feature>
<name>A0AAF0DGK0_9EURO</name>
<feature type="compositionally biased region" description="Basic and acidic residues" evidence="1">
    <location>
        <begin position="267"/>
        <end position="277"/>
    </location>
</feature>
<feature type="compositionally biased region" description="Acidic residues" evidence="1">
    <location>
        <begin position="242"/>
        <end position="251"/>
    </location>
</feature>
<feature type="region of interest" description="Disordered" evidence="1">
    <location>
        <begin position="432"/>
        <end position="476"/>
    </location>
</feature>
<organism evidence="2 3">
    <name type="scientific">Emydomyces testavorans</name>
    <dbReference type="NCBI Taxonomy" id="2070801"/>
    <lineage>
        <taxon>Eukaryota</taxon>
        <taxon>Fungi</taxon>
        <taxon>Dikarya</taxon>
        <taxon>Ascomycota</taxon>
        <taxon>Pezizomycotina</taxon>
        <taxon>Eurotiomycetes</taxon>
        <taxon>Eurotiomycetidae</taxon>
        <taxon>Onygenales</taxon>
        <taxon>Nannizziopsiaceae</taxon>
        <taxon>Emydomyces</taxon>
    </lineage>
</organism>
<evidence type="ECO:0000313" key="3">
    <source>
        <dbReference type="Proteomes" id="UP001219355"/>
    </source>
</evidence>
<dbReference type="InterPro" id="IPR039601">
    <property type="entry name" value="Rrn5"/>
</dbReference>
<feature type="region of interest" description="Disordered" evidence="1">
    <location>
        <begin position="1"/>
        <end position="75"/>
    </location>
</feature>
<dbReference type="GO" id="GO:0000182">
    <property type="term" value="F:rDNA binding"/>
    <property type="evidence" value="ECO:0007669"/>
    <property type="project" value="TreeGrafter"/>
</dbReference>
<dbReference type="PANTHER" id="PTHR28079:SF1">
    <property type="entry name" value="RNA POLYMERASE I-SPECIFIC TRANSCRIPTION INITIATION FACTOR RRN5"/>
    <property type="match status" value="1"/>
</dbReference>
<evidence type="ECO:0000313" key="2">
    <source>
        <dbReference type="EMBL" id="WEW57126.1"/>
    </source>
</evidence>
<dbReference type="InterPro" id="IPR001005">
    <property type="entry name" value="SANT/Myb"/>
</dbReference>
<dbReference type="PANTHER" id="PTHR28079">
    <property type="entry name" value="RNA POLYMERASE I-SPECIFIC TRANSCRIPTION INITIATION FACTOR RRN5"/>
    <property type="match status" value="1"/>
</dbReference>
<sequence length="587" mass="66800">MTDSSMSYEPEEDEDEHEGDITDNNSFRNVDVSRAFGTSSPPLQSLPLDLNCVHDTVPHETRTKRRKRRRPKPRRLALRAAAALPVDTYCELYLESLNDVLGDSEDTPHFYNSQYGVVSWTPREKTAFFAALAKKGKDAIPEIAALVGTKCQMEVRHYLDLLQRSFHVHHAMDQGVKGISLSDIPAAYEVSNECCLALEHVAKASCLRDEQAHNVAGRRKHGDFWLVDYEVAAYVEEELEPEPDAELESISEAESQTEFQQTSELQPENKSRDSDDTVRTHGIFATAKLLKLSNWIRLSERIFMNPGTRCIEDNWNNICLKDESPALTCDAFSDFYALTISITRRLIQSTIFFALSRIRAIKRPYVDPRNLVKKEDVFAAVQVLKMKHNAKAFWAGSARRCSLDVRHTKSGEKYKTVLLSYDEVEALLGATSETDIDRMETESRPPTPVSDISTTSEEELNYDTDKSVPPNGNSTLLPSDYLSDPEEIHANALDKAASRVEEARLWRQVNKPVPAPTDIKAESEDEYTQRKPFAKRKTPHEFANWRDRLLYQAEWETFGQDTAAIDQEMSGNRSRKRRRLSMDKQQS</sequence>
<feature type="region of interest" description="Disordered" evidence="1">
    <location>
        <begin position="242"/>
        <end position="277"/>
    </location>
</feature>